<dbReference type="OrthoDB" id="1014717at2"/>
<evidence type="ECO:0000256" key="3">
    <source>
        <dbReference type="ARBA" id="ARBA00022807"/>
    </source>
</evidence>
<dbReference type="Proteomes" id="UP000190121">
    <property type="component" value="Unassembled WGS sequence"/>
</dbReference>
<organism evidence="5 6">
    <name type="scientific">Porphyromonas circumdentaria</name>
    <dbReference type="NCBI Taxonomy" id="29524"/>
    <lineage>
        <taxon>Bacteria</taxon>
        <taxon>Pseudomonadati</taxon>
        <taxon>Bacteroidota</taxon>
        <taxon>Bacteroidia</taxon>
        <taxon>Bacteroidales</taxon>
        <taxon>Porphyromonadaceae</taxon>
        <taxon>Porphyromonas</taxon>
    </lineage>
</organism>
<dbReference type="AlphaFoldDB" id="A0A1T4NVR0"/>
<keyword evidence="3" id="KW-0378">Hydrolase</keyword>
<dbReference type="InterPro" id="IPR021615">
    <property type="entry name" value="Omp28"/>
</dbReference>
<comment type="similarity">
    <text evidence="1">Belongs to the peptidase C25 family.</text>
</comment>
<dbReference type="InterPro" id="IPR013783">
    <property type="entry name" value="Ig-like_fold"/>
</dbReference>
<evidence type="ECO:0000313" key="5">
    <source>
        <dbReference type="EMBL" id="SJZ83301.1"/>
    </source>
</evidence>
<keyword evidence="6" id="KW-1185">Reference proteome</keyword>
<protein>
    <submittedName>
        <fullName evidence="5">Outer membrane protein Omp28</fullName>
    </submittedName>
</protein>
<sequence>MTKKILLLFAFMTFCFQQGLSQRGERFAFQPTTESSIANALRAEDNKIRLGYASQEPGGTFKSQVSEGPLDFGAAVLLKGNILNKYAGSKLTDIEFYRSLEQGQLASFSVFVTKDIGAGISNFLHVQRVDNLKEGAWNRIKLSKEITIEQNTPLYIGIIMSYTNANMPSIQVSKGAGLREAGVNFFLDRNVWYLLDKHPIDYNFAIVAYATEEHAPLNDVGIRRFEMSDFVMQNSPTPASFLLRNYGKSNVKTVTLSAKSDDVEFQKIVIDTLDLRTGSEARINMDGILFPKEGNHNIDLSLISVNGKQDEDDTDNSFEKDLFVIKEGKGAFFKRVLFEQFTSERHKNMPIADSLYAVSINKKKSEVVWIKHHIYEDAYALPYVSDLISAFFENSKSFLPAIAVNRDIYSAFTGERGPAYFINGESFVDMMINTALTFPAFISIEGDVEWQESSNELDIVIRGESAANELPFATDIRLSVYLVEDKILSKTQTGKKEYIQNGVVRAIVSPSVWGEEISLSEYKYQKAYRIKLNPEWKKENLRVVAFVSNYSYDPTKIRVHNADAFGIKGWSSAEKLVEAATPKAWYSSDAVQATEGFEVMAVYDLSGRRHASTHLASGTYVVQLSNGYTQTACKLLVK</sequence>
<name>A0A1T4NVR0_9PORP</name>
<reference evidence="6" key="1">
    <citation type="submission" date="2017-02" db="EMBL/GenBank/DDBJ databases">
        <authorList>
            <person name="Varghese N."/>
            <person name="Submissions S."/>
        </authorList>
    </citation>
    <scope>NUCLEOTIDE SEQUENCE [LARGE SCALE GENOMIC DNA]</scope>
    <source>
        <strain evidence="6">ATCC 51356</strain>
    </source>
</reference>
<evidence type="ECO:0000256" key="4">
    <source>
        <dbReference type="ARBA" id="ARBA00023026"/>
    </source>
</evidence>
<dbReference type="GO" id="GO:0006508">
    <property type="term" value="P:proteolysis"/>
    <property type="evidence" value="ECO:0007669"/>
    <property type="project" value="UniProtKB-KW"/>
</dbReference>
<evidence type="ECO:0000313" key="6">
    <source>
        <dbReference type="Proteomes" id="UP000190121"/>
    </source>
</evidence>
<dbReference type="RefSeq" id="WP_078737163.1">
    <property type="nucleotide sequence ID" value="NZ_FUXE01000012.1"/>
</dbReference>
<keyword evidence="4" id="KW-0843">Virulence</keyword>
<dbReference type="EMBL" id="FUXE01000012">
    <property type="protein sequence ID" value="SJZ83301.1"/>
    <property type="molecule type" value="Genomic_DNA"/>
</dbReference>
<proteinExistence type="inferred from homology"/>
<dbReference type="Pfam" id="PF11551">
    <property type="entry name" value="Omp28"/>
    <property type="match status" value="1"/>
</dbReference>
<keyword evidence="2" id="KW-0645">Protease</keyword>
<dbReference type="STRING" id="29524.SAMN02745171_01253"/>
<dbReference type="GO" id="GO:0008234">
    <property type="term" value="F:cysteine-type peptidase activity"/>
    <property type="evidence" value="ECO:0007669"/>
    <property type="project" value="UniProtKB-KW"/>
</dbReference>
<gene>
    <name evidence="5" type="ORF">SAMN02745171_01253</name>
</gene>
<evidence type="ECO:0000256" key="1">
    <source>
        <dbReference type="ARBA" id="ARBA00006067"/>
    </source>
</evidence>
<evidence type="ECO:0000256" key="2">
    <source>
        <dbReference type="ARBA" id="ARBA00022670"/>
    </source>
</evidence>
<dbReference type="Gene3D" id="2.60.40.10">
    <property type="entry name" value="Immunoglobulins"/>
    <property type="match status" value="1"/>
</dbReference>
<keyword evidence="3" id="KW-0788">Thiol protease</keyword>
<accession>A0A1T4NVR0</accession>